<dbReference type="PANTHER" id="PTHR33164">
    <property type="entry name" value="TRANSCRIPTIONAL REGULATOR, MARR FAMILY"/>
    <property type="match status" value="1"/>
</dbReference>
<gene>
    <name evidence="2" type="ORF">A9Q68_02955</name>
</gene>
<accession>A0A1L8MP38</accession>
<proteinExistence type="predicted"/>
<dbReference type="EMBL" id="LZDD01000001">
    <property type="protein sequence ID" value="OJF72521.1"/>
    <property type="molecule type" value="Genomic_DNA"/>
</dbReference>
<organism evidence="2 3">
    <name type="scientific">Streptococcus bovimastitidis</name>
    <dbReference type="NCBI Taxonomy" id="1856638"/>
    <lineage>
        <taxon>Bacteria</taxon>
        <taxon>Bacillati</taxon>
        <taxon>Bacillota</taxon>
        <taxon>Bacilli</taxon>
        <taxon>Lactobacillales</taxon>
        <taxon>Streptococcaceae</taxon>
        <taxon>Streptococcus</taxon>
    </lineage>
</organism>
<dbReference type="InterPro" id="IPR039422">
    <property type="entry name" value="MarR/SlyA-like"/>
</dbReference>
<dbReference type="Proteomes" id="UP000182015">
    <property type="component" value="Unassembled WGS sequence"/>
</dbReference>
<dbReference type="AlphaFoldDB" id="A0A1L8MP38"/>
<dbReference type="STRING" id="1856638.A9Q68_02955"/>
<dbReference type="GO" id="GO:0003700">
    <property type="term" value="F:DNA-binding transcription factor activity"/>
    <property type="evidence" value="ECO:0007669"/>
    <property type="project" value="InterPro"/>
</dbReference>
<dbReference type="SUPFAM" id="SSF46785">
    <property type="entry name" value="Winged helix' DNA-binding domain"/>
    <property type="match status" value="1"/>
</dbReference>
<dbReference type="PROSITE" id="PS50995">
    <property type="entry name" value="HTH_MARR_2"/>
    <property type="match status" value="1"/>
</dbReference>
<name>A0A1L8MP38_9STRE</name>
<dbReference type="PANTHER" id="PTHR33164:SF43">
    <property type="entry name" value="HTH-TYPE TRANSCRIPTIONAL REPRESSOR YETL"/>
    <property type="match status" value="1"/>
</dbReference>
<dbReference type="OrthoDB" id="1625202at2"/>
<evidence type="ECO:0000313" key="2">
    <source>
        <dbReference type="EMBL" id="OJF72521.1"/>
    </source>
</evidence>
<dbReference type="GO" id="GO:0006950">
    <property type="term" value="P:response to stress"/>
    <property type="evidence" value="ECO:0007669"/>
    <property type="project" value="TreeGrafter"/>
</dbReference>
<dbReference type="Gene3D" id="1.10.10.10">
    <property type="entry name" value="Winged helix-like DNA-binding domain superfamily/Winged helix DNA-binding domain"/>
    <property type="match status" value="1"/>
</dbReference>
<reference evidence="3" key="1">
    <citation type="submission" date="2016-06" db="EMBL/GenBank/DDBJ databases">
        <authorList>
            <person name="de Vries S.P.W."/>
            <person name="Hadjirin N.F."/>
            <person name="Lay E.M."/>
            <person name="Zadoks R.N."/>
            <person name="Peacock S.J."/>
            <person name="Parkhill J."/>
            <person name="Grant A.J."/>
            <person name="Mcdougall S."/>
            <person name="Holmes M.A."/>
        </authorList>
    </citation>
    <scope>NUCLEOTIDE SEQUENCE [LARGE SCALE GENOMIC DNA]</scope>
    <source>
        <strain evidence="3">NZ1587</strain>
    </source>
</reference>
<evidence type="ECO:0000313" key="3">
    <source>
        <dbReference type="Proteomes" id="UP000182015"/>
    </source>
</evidence>
<dbReference type="InterPro" id="IPR036388">
    <property type="entry name" value="WH-like_DNA-bd_sf"/>
</dbReference>
<dbReference type="InterPro" id="IPR036390">
    <property type="entry name" value="WH_DNA-bd_sf"/>
</dbReference>
<comment type="caution">
    <text evidence="2">The sequence shown here is derived from an EMBL/GenBank/DDBJ whole genome shotgun (WGS) entry which is preliminary data.</text>
</comment>
<protein>
    <submittedName>
        <fullName evidence="2">MarR family transcriptional regulator</fullName>
    </submittedName>
</protein>
<keyword evidence="3" id="KW-1185">Reference proteome</keyword>
<dbReference type="InterPro" id="IPR000835">
    <property type="entry name" value="HTH_MarR-typ"/>
</dbReference>
<sequence length="146" mass="17004">MIALKQKSKKLVRYLDQEKSLYERYARRNGLTGKSLQLLLWIYYNPQGVTQRFLGDKTLSTKQVVNATIKTWLNQGYLLLKENPCDKRQKMVQLTESGRAYASALLDPLEILEIRALESLDTAERDQLLDLFSRYTSALQKEMEKI</sequence>
<evidence type="ECO:0000259" key="1">
    <source>
        <dbReference type="PROSITE" id="PS50995"/>
    </source>
</evidence>
<dbReference type="RefSeq" id="WP_071793205.1">
    <property type="nucleotide sequence ID" value="NZ_LZDD01000001.1"/>
</dbReference>
<dbReference type="SMART" id="SM00347">
    <property type="entry name" value="HTH_MARR"/>
    <property type="match status" value="1"/>
</dbReference>
<dbReference type="Pfam" id="PF12802">
    <property type="entry name" value="MarR_2"/>
    <property type="match status" value="1"/>
</dbReference>
<feature type="domain" description="HTH marR-type" evidence="1">
    <location>
        <begin position="1"/>
        <end position="137"/>
    </location>
</feature>